<dbReference type="STRING" id="7168.A0A182NKQ6"/>
<dbReference type="CDD" id="cd00403">
    <property type="entry name" value="Ribosomal_L1"/>
    <property type="match status" value="1"/>
</dbReference>
<dbReference type="EnsemblMetazoa" id="ADIR008236-RA">
    <property type="protein sequence ID" value="ADIR008236-PA"/>
    <property type="gene ID" value="ADIR008236"/>
</dbReference>
<evidence type="ECO:0000313" key="3">
    <source>
        <dbReference type="EnsemblMetazoa" id="ADIR008236-PA"/>
    </source>
</evidence>
<feature type="region of interest" description="Disordered" evidence="1">
    <location>
        <begin position="748"/>
        <end position="776"/>
    </location>
</feature>
<keyword evidence="2" id="KW-0812">Transmembrane</keyword>
<proteinExistence type="predicted"/>
<evidence type="ECO:0000256" key="2">
    <source>
        <dbReference type="SAM" id="Phobius"/>
    </source>
</evidence>
<feature type="compositionally biased region" description="Gly residues" evidence="1">
    <location>
        <begin position="766"/>
        <end position="776"/>
    </location>
</feature>
<keyword evidence="2" id="KW-1133">Transmembrane helix</keyword>
<keyword evidence="2" id="KW-0472">Membrane</keyword>
<feature type="transmembrane region" description="Helical" evidence="2">
    <location>
        <begin position="691"/>
        <end position="712"/>
    </location>
</feature>
<dbReference type="InterPro" id="IPR016095">
    <property type="entry name" value="Ribosomal_uL1_3-a/b-sand"/>
</dbReference>
<accession>A0A182NKQ6</accession>
<feature type="compositionally biased region" description="Basic residues" evidence="1">
    <location>
        <begin position="186"/>
        <end position="195"/>
    </location>
</feature>
<dbReference type="SUPFAM" id="SSF56808">
    <property type="entry name" value="Ribosomal protein L1"/>
    <property type="match status" value="1"/>
</dbReference>
<evidence type="ECO:0000256" key="1">
    <source>
        <dbReference type="SAM" id="MobiDB-lite"/>
    </source>
</evidence>
<sequence>MKAKVAKKEETAGKKLLAIKKSKTDIKKVKKPKSEVKPTTAKVAAAGAVAGAAAPLTFAEKKVLSVKRKANQVAETKTIKAPKPAKPAAAAATAAVVVTKPLGKKAKRAKKTAEKAPVPAKPDVQENKPPAKRDRSKKKKNEKKPAEETSAPAKPDGQENKPPAKGDGSKKKRIEKKPAVPVTTANKRKAQLKAAKKQEQAEAGEVPKEPTEEALALVPKELVTKETLTKCFKVLHKQVSEGADKLFGGEMLYGLQITAVKVPKCPYRNRRITLPHSLVHEDDEICLIVKDLIRGRKVDFDGTLHHWQDKLNELGIKEKVAVIPFQQLKQDYNTFEMRRKLVNRYQRFLADARISGHVFTFLGSEFATRCKNPIPVKLEDEANVKQAIEKALLVQTYTQGNSGHSTIIKFAAQWMRTEQVIENGLALLELLKTVFPGGWLNIQSLHLTTTAEKMKTLPLYFSMIDPNLVPVPVVVGPREKFIKKQQYLLAKRTGGKYEVTKDGIVRKVRPPKEDGQPDESDEEIVLDEYEQEEDDNWLPYDVEPSRRRRAGGGRPRRTVQQNLDQMAQFTVKLQCRALLTAVWLTYISAHSPPVLIDKRLVLSSVYDAIRGNSIDPANGADSRNKRNVRYYTYDDPQNDDLFPGYGEIVHPPQGPGSSSVKLCKPEPPPAVQSISISDHTWSGIGTSIIHVLKYLIAGLAVLTLPVLLLQAFVLPLKILMGLKSVAVANTLVLGTFLWKYLNRNRLRDDDEDDDGDEQPGAVGTTTGTGDGGGNGVLNGNDNRFFPFRAEDFENMTEEEIKTALKLLLKRNKRW</sequence>
<dbReference type="AlphaFoldDB" id="A0A182NKQ6"/>
<dbReference type="Proteomes" id="UP000075884">
    <property type="component" value="Unassembled WGS sequence"/>
</dbReference>
<evidence type="ECO:0000313" key="4">
    <source>
        <dbReference type="Proteomes" id="UP000075884"/>
    </source>
</evidence>
<protein>
    <submittedName>
        <fullName evidence="3">Uncharacterized protein</fullName>
    </submittedName>
</protein>
<feature type="compositionally biased region" description="Basic and acidic residues" evidence="1">
    <location>
        <begin position="156"/>
        <end position="169"/>
    </location>
</feature>
<feature type="compositionally biased region" description="Basic and acidic residues" evidence="1">
    <location>
        <begin position="196"/>
        <end position="211"/>
    </location>
</feature>
<dbReference type="Pfam" id="PF00687">
    <property type="entry name" value="Ribosomal_L1"/>
    <property type="match status" value="1"/>
</dbReference>
<organism evidence="3 4">
    <name type="scientific">Anopheles dirus</name>
    <dbReference type="NCBI Taxonomy" id="7168"/>
    <lineage>
        <taxon>Eukaryota</taxon>
        <taxon>Metazoa</taxon>
        <taxon>Ecdysozoa</taxon>
        <taxon>Arthropoda</taxon>
        <taxon>Hexapoda</taxon>
        <taxon>Insecta</taxon>
        <taxon>Pterygota</taxon>
        <taxon>Neoptera</taxon>
        <taxon>Endopterygota</taxon>
        <taxon>Diptera</taxon>
        <taxon>Nematocera</taxon>
        <taxon>Culicoidea</taxon>
        <taxon>Culicidae</taxon>
        <taxon>Anophelinae</taxon>
        <taxon>Anopheles</taxon>
    </lineage>
</organism>
<reference evidence="4" key="1">
    <citation type="submission" date="2013-03" db="EMBL/GenBank/DDBJ databases">
        <title>The Genome Sequence of Anopheles dirus WRAIR2.</title>
        <authorList>
            <consortium name="The Broad Institute Genomics Platform"/>
            <person name="Neafsey D.E."/>
            <person name="Walton C."/>
            <person name="Walker B."/>
            <person name="Young S.K."/>
            <person name="Zeng Q."/>
            <person name="Gargeya S."/>
            <person name="Fitzgerald M."/>
            <person name="Haas B."/>
            <person name="Abouelleil A."/>
            <person name="Allen A.W."/>
            <person name="Alvarado L."/>
            <person name="Arachchi H.M."/>
            <person name="Berlin A.M."/>
            <person name="Chapman S.B."/>
            <person name="Gainer-Dewar J."/>
            <person name="Goldberg J."/>
            <person name="Griggs A."/>
            <person name="Gujja S."/>
            <person name="Hansen M."/>
            <person name="Howarth C."/>
            <person name="Imamovic A."/>
            <person name="Ireland A."/>
            <person name="Larimer J."/>
            <person name="McCowan C."/>
            <person name="Murphy C."/>
            <person name="Pearson M."/>
            <person name="Poon T.W."/>
            <person name="Priest M."/>
            <person name="Roberts A."/>
            <person name="Saif S."/>
            <person name="Shea T."/>
            <person name="Sisk P."/>
            <person name="Sykes S."/>
            <person name="Wortman J."/>
            <person name="Nusbaum C."/>
            <person name="Birren B."/>
        </authorList>
    </citation>
    <scope>NUCLEOTIDE SEQUENCE [LARGE SCALE GENOMIC DNA]</scope>
    <source>
        <strain evidence="4">WRAIR2</strain>
    </source>
</reference>
<dbReference type="Gene3D" id="3.40.50.790">
    <property type="match status" value="1"/>
</dbReference>
<name>A0A182NKQ6_9DIPT</name>
<reference evidence="3" key="2">
    <citation type="submission" date="2020-05" db="UniProtKB">
        <authorList>
            <consortium name="EnsemblMetazoa"/>
        </authorList>
    </citation>
    <scope>IDENTIFICATION</scope>
    <source>
        <strain evidence="3">WRAIR2</strain>
    </source>
</reference>
<dbReference type="InterPro" id="IPR023674">
    <property type="entry name" value="Ribosomal_uL1-like"/>
</dbReference>
<feature type="region of interest" description="Disordered" evidence="1">
    <location>
        <begin position="73"/>
        <end position="212"/>
    </location>
</feature>
<keyword evidence="4" id="KW-1185">Reference proteome</keyword>
<dbReference type="VEuPathDB" id="VectorBase:ADIR008236"/>
<dbReference type="InterPro" id="IPR028364">
    <property type="entry name" value="Ribosomal_uL1/biogenesis"/>
</dbReference>
<feature type="compositionally biased region" description="Basic and acidic residues" evidence="1">
    <location>
        <begin position="123"/>
        <end position="133"/>
    </location>
</feature>
<feature type="compositionally biased region" description="Low complexity" evidence="1">
    <location>
        <begin position="79"/>
        <end position="101"/>
    </location>
</feature>